<dbReference type="SUPFAM" id="SSF54695">
    <property type="entry name" value="POZ domain"/>
    <property type="match status" value="1"/>
</dbReference>
<dbReference type="Pfam" id="PF00651">
    <property type="entry name" value="BTB"/>
    <property type="match status" value="1"/>
</dbReference>
<evidence type="ECO:0000259" key="1">
    <source>
        <dbReference type="PROSITE" id="PS50097"/>
    </source>
</evidence>
<dbReference type="InterPro" id="IPR011333">
    <property type="entry name" value="SKP1/BTB/POZ_sf"/>
</dbReference>
<dbReference type="PANTHER" id="PTHR45632">
    <property type="entry name" value="LD33804P"/>
    <property type="match status" value="1"/>
</dbReference>
<dbReference type="CDD" id="cd18186">
    <property type="entry name" value="BTB_POZ_ZBTB_KLHL-like"/>
    <property type="match status" value="1"/>
</dbReference>
<comment type="caution">
    <text evidence="2">The sequence shown here is derived from an EMBL/GenBank/DDBJ whole genome shotgun (WGS) entry which is preliminary data.</text>
</comment>
<dbReference type="PROSITE" id="PS50097">
    <property type="entry name" value="BTB"/>
    <property type="match status" value="1"/>
</dbReference>
<proteinExistence type="predicted"/>
<dbReference type="InterPro" id="IPR000210">
    <property type="entry name" value="BTB/POZ_dom"/>
</dbReference>
<gene>
    <name evidence="2" type="ORF">ODALV1_LOCUS27815</name>
</gene>
<reference evidence="2 3" key="1">
    <citation type="submission" date="2024-08" db="EMBL/GenBank/DDBJ databases">
        <authorList>
            <person name="Cucini C."/>
            <person name="Frati F."/>
        </authorList>
    </citation>
    <scope>NUCLEOTIDE SEQUENCE [LARGE SCALE GENOMIC DNA]</scope>
</reference>
<protein>
    <recommendedName>
        <fullName evidence="1">BTB domain-containing protein</fullName>
    </recommendedName>
</protein>
<dbReference type="Gene3D" id="3.30.710.10">
    <property type="entry name" value="Potassium Channel Kv1.1, Chain A"/>
    <property type="match status" value="1"/>
</dbReference>
<organism evidence="2 3">
    <name type="scientific">Orchesella dallaii</name>
    <dbReference type="NCBI Taxonomy" id="48710"/>
    <lineage>
        <taxon>Eukaryota</taxon>
        <taxon>Metazoa</taxon>
        <taxon>Ecdysozoa</taxon>
        <taxon>Arthropoda</taxon>
        <taxon>Hexapoda</taxon>
        <taxon>Collembola</taxon>
        <taxon>Entomobryomorpha</taxon>
        <taxon>Entomobryoidea</taxon>
        <taxon>Orchesellidae</taxon>
        <taxon>Orchesellinae</taxon>
        <taxon>Orchesella</taxon>
    </lineage>
</organism>
<keyword evidence="3" id="KW-1185">Reference proteome</keyword>
<accession>A0ABP1RYU0</accession>
<dbReference type="Proteomes" id="UP001642540">
    <property type="component" value="Unassembled WGS sequence"/>
</dbReference>
<dbReference type="EMBL" id="CAXLJM020000125">
    <property type="protein sequence ID" value="CAL8139388.1"/>
    <property type="molecule type" value="Genomic_DNA"/>
</dbReference>
<name>A0ABP1RYU0_9HEXA</name>
<sequence length="369" mass="42431">MEIYILHNYSGVTKFECSGFGGEVVSTSFKCLLGTVKPELVLGSEINGLRFEAIHDIIDKVKSGRGERDWDLLVKLKANDYSAHSKEVVSISSLKSLTALTLKGRLLELLLEGQDSEEIMLRITIEFQNCKLEVTDIKSRARSVYEFKQEFSGNLMKVEPDSPIHFTISAILSARPRKSFANYVFDMNKGFLENGVHSDYTLISGTGDRIRCHKMFLETCSEFFTALFQSGMKEAREEECKLEPFSKEGIEGLLRFVYYRDIQDASASSNLTFELLNMALTYQIKNLEDEMKNILLWKGNDWWETETSLDVFLRFRELDGYKLLKEKAMDVLKSKYQELTTDSDTRMKKLWNTDSNAAKEFMQFCCKNK</sequence>
<feature type="domain" description="BTB" evidence="1">
    <location>
        <begin position="198"/>
        <end position="266"/>
    </location>
</feature>
<evidence type="ECO:0000313" key="2">
    <source>
        <dbReference type="EMBL" id="CAL8139388.1"/>
    </source>
</evidence>
<evidence type="ECO:0000313" key="3">
    <source>
        <dbReference type="Proteomes" id="UP001642540"/>
    </source>
</evidence>
<dbReference type="SMART" id="SM00225">
    <property type="entry name" value="BTB"/>
    <property type="match status" value="1"/>
</dbReference>